<sequence>MNHNEITSIAKTIAAKLEELQVSPNSRGWDLIIDEVQRQRAPRVRVIANNFDRDYVRNSEEYKQAVRILIDSGEEVTIKPVNPLYKGE</sequence>
<proteinExistence type="predicted"/>
<organism evidence="1">
    <name type="scientific">Salmonella phage PMBT35</name>
    <dbReference type="NCBI Taxonomy" id="3137287"/>
    <lineage>
        <taxon>Viruses</taxon>
    </lineage>
</organism>
<protein>
    <submittedName>
        <fullName evidence="1">Uncharacterized protein</fullName>
    </submittedName>
</protein>
<accession>A0AAU8BVA9</accession>
<evidence type="ECO:0000313" key="1">
    <source>
        <dbReference type="EMBL" id="XCD29909.1"/>
    </source>
</evidence>
<dbReference type="EMBL" id="PP554580">
    <property type="protein sequence ID" value="XCD29909.1"/>
    <property type="molecule type" value="Genomic_DNA"/>
</dbReference>
<name>A0AAU8BVA9_9VIRU</name>
<reference evidence="1" key="1">
    <citation type="submission" date="2024-03" db="EMBL/GenBank/DDBJ databases">
        <title>This phage originates from the Bacteriophage catalogue of the Bacteriophage Competence Centre, Department of Microbiology und Biotechnology, Max Rubner-Institut, Kiel, Germany.</title>
        <authorList>
            <person name="Sprotte S."/>
            <person name="Brinks E."/>
        </authorList>
    </citation>
    <scope>NUCLEOTIDE SEQUENCE</scope>
</reference>